<dbReference type="InterPro" id="IPR002549">
    <property type="entry name" value="AI-2E-like"/>
</dbReference>
<dbReference type="Proteomes" id="UP000287872">
    <property type="component" value="Unassembled WGS sequence"/>
</dbReference>
<keyword evidence="3" id="KW-0813">Transport</keyword>
<evidence type="ECO:0000256" key="7">
    <source>
        <dbReference type="ARBA" id="ARBA00023136"/>
    </source>
</evidence>
<evidence type="ECO:0000256" key="5">
    <source>
        <dbReference type="ARBA" id="ARBA00022692"/>
    </source>
</evidence>
<dbReference type="RefSeq" id="WP_124999731.1">
    <property type="nucleotide sequence ID" value="NZ_BHYK01000007.1"/>
</dbReference>
<comment type="subcellular location">
    <subcellularLocation>
        <location evidence="1">Cell membrane</location>
        <topology evidence="1">Multi-pass membrane protein</topology>
    </subcellularLocation>
</comment>
<evidence type="ECO:0000313" key="10">
    <source>
        <dbReference type="Proteomes" id="UP000287872"/>
    </source>
</evidence>
<dbReference type="OrthoDB" id="9793390at2"/>
<keyword evidence="10" id="KW-1185">Reference proteome</keyword>
<protein>
    <recommendedName>
        <fullName evidence="11">AI-2E family transporter</fullName>
    </recommendedName>
</protein>
<feature type="transmembrane region" description="Helical" evidence="8">
    <location>
        <begin position="46"/>
        <end position="63"/>
    </location>
</feature>
<comment type="caution">
    <text evidence="9">The sequence shown here is derived from an EMBL/GenBank/DDBJ whole genome shotgun (WGS) entry which is preliminary data.</text>
</comment>
<name>A0A401UK92_9CLOT</name>
<keyword evidence="4" id="KW-1003">Cell membrane</keyword>
<keyword evidence="6 8" id="KW-1133">Transmembrane helix</keyword>
<evidence type="ECO:0008006" key="11">
    <source>
        <dbReference type="Google" id="ProtNLM"/>
    </source>
</evidence>
<evidence type="ECO:0000256" key="3">
    <source>
        <dbReference type="ARBA" id="ARBA00022448"/>
    </source>
</evidence>
<dbReference type="PANTHER" id="PTHR21716:SF53">
    <property type="entry name" value="PERMEASE PERM-RELATED"/>
    <property type="match status" value="1"/>
</dbReference>
<evidence type="ECO:0000256" key="2">
    <source>
        <dbReference type="ARBA" id="ARBA00009773"/>
    </source>
</evidence>
<feature type="transmembrane region" description="Helical" evidence="8">
    <location>
        <begin position="167"/>
        <end position="186"/>
    </location>
</feature>
<organism evidence="9 10">
    <name type="scientific">Clostridium tagluense</name>
    <dbReference type="NCBI Taxonomy" id="360422"/>
    <lineage>
        <taxon>Bacteria</taxon>
        <taxon>Bacillati</taxon>
        <taxon>Bacillota</taxon>
        <taxon>Clostridia</taxon>
        <taxon>Eubacteriales</taxon>
        <taxon>Clostridiaceae</taxon>
        <taxon>Clostridium</taxon>
    </lineage>
</organism>
<keyword evidence="7 8" id="KW-0472">Membrane</keyword>
<dbReference type="Pfam" id="PF01594">
    <property type="entry name" value="AI-2E_transport"/>
    <property type="match status" value="1"/>
</dbReference>
<keyword evidence="5 8" id="KW-0812">Transmembrane</keyword>
<dbReference type="EMBL" id="BHYK01000007">
    <property type="protein sequence ID" value="GCD09882.1"/>
    <property type="molecule type" value="Genomic_DNA"/>
</dbReference>
<evidence type="ECO:0000256" key="6">
    <source>
        <dbReference type="ARBA" id="ARBA00022989"/>
    </source>
</evidence>
<accession>A0A401UK92</accession>
<feature type="transmembrane region" description="Helical" evidence="8">
    <location>
        <begin position="320"/>
        <end position="353"/>
    </location>
</feature>
<evidence type="ECO:0000256" key="1">
    <source>
        <dbReference type="ARBA" id="ARBA00004651"/>
    </source>
</evidence>
<dbReference type="PANTHER" id="PTHR21716">
    <property type="entry name" value="TRANSMEMBRANE PROTEIN"/>
    <property type="match status" value="1"/>
</dbReference>
<proteinExistence type="inferred from homology"/>
<comment type="similarity">
    <text evidence="2">Belongs to the autoinducer-2 exporter (AI-2E) (TC 2.A.86) family.</text>
</comment>
<sequence>MIRYKKIPYIQLIPIIIITFLLFRIINNIENIGSMFQKINSLLSYFIWGFVIAYLLNPLMVYIEKETKIKRFYSISIIYTIFIGIMLLTILLLAPNVIKSVVDLFNNIPQLADKSIKGSTDFIVENKLLNKLNLTSYLKNYLTTFNKDISAYFTPGLQLLIDNLKGLSSFFMKLMSGIVISVYYLIDKESIIFNIKKFIYSFLNESHALKVVHFGKIANTIFKKYFVGKIIDSIIFGAITFVGFMILKIPYALPFSLVIAVTNMIPYFGNIIGMIPAVTITLFFSPIKSLELVLFVVTLSNIDGWFISPKIIGDKVGLSPLLIILGIVLGGGLFGITGMLLGVPTIALINILLGDFMNKRTENKQIL</sequence>
<feature type="transmembrane region" description="Helical" evidence="8">
    <location>
        <begin position="7"/>
        <end position="26"/>
    </location>
</feature>
<feature type="transmembrane region" description="Helical" evidence="8">
    <location>
        <begin position="75"/>
        <end position="94"/>
    </location>
</feature>
<evidence type="ECO:0000313" key="9">
    <source>
        <dbReference type="EMBL" id="GCD09882.1"/>
    </source>
</evidence>
<evidence type="ECO:0000256" key="4">
    <source>
        <dbReference type="ARBA" id="ARBA00022475"/>
    </source>
</evidence>
<dbReference type="GO" id="GO:0055085">
    <property type="term" value="P:transmembrane transport"/>
    <property type="evidence" value="ECO:0007669"/>
    <property type="project" value="TreeGrafter"/>
</dbReference>
<dbReference type="AlphaFoldDB" id="A0A401UK92"/>
<gene>
    <name evidence="9" type="ORF">Ctaglu_15050</name>
</gene>
<reference evidence="9 10" key="1">
    <citation type="submission" date="2018-11" db="EMBL/GenBank/DDBJ databases">
        <title>Genome sequencing and assembly of Clostridium tagluense strain A121.</title>
        <authorList>
            <person name="Murakami T."/>
            <person name="Segawa T."/>
            <person name="Shcherbakova V.A."/>
            <person name="Mori H."/>
            <person name="Yoshimura Y."/>
        </authorList>
    </citation>
    <scope>NUCLEOTIDE SEQUENCE [LARGE SCALE GENOMIC DNA]</scope>
    <source>
        <strain evidence="9 10">A121</strain>
    </source>
</reference>
<feature type="transmembrane region" description="Helical" evidence="8">
    <location>
        <begin position="226"/>
        <end position="247"/>
    </location>
</feature>
<dbReference type="GO" id="GO:0005886">
    <property type="term" value="C:plasma membrane"/>
    <property type="evidence" value="ECO:0007669"/>
    <property type="project" value="UniProtKB-SubCell"/>
</dbReference>
<evidence type="ECO:0000256" key="8">
    <source>
        <dbReference type="SAM" id="Phobius"/>
    </source>
</evidence>